<comment type="caution">
    <text evidence="3">The sequence shown here is derived from an EMBL/GenBank/DDBJ whole genome shotgun (WGS) entry which is preliminary data.</text>
</comment>
<dbReference type="Gene3D" id="3.40.190.10">
    <property type="entry name" value="Periplasmic binding protein-like II"/>
    <property type="match status" value="2"/>
</dbReference>
<proteinExistence type="predicted"/>
<accession>A0ABT5J0Y3</accession>
<evidence type="ECO:0000313" key="3">
    <source>
        <dbReference type="EMBL" id="MDC7718479.1"/>
    </source>
</evidence>
<dbReference type="PANTHER" id="PTHR35936:SF25">
    <property type="entry name" value="ABC TRANSPORTER SUBSTRATE-BINDING PROTEIN"/>
    <property type="match status" value="1"/>
</dbReference>
<dbReference type="EMBL" id="JAQQLF010000020">
    <property type="protein sequence ID" value="MDC7718479.1"/>
    <property type="molecule type" value="Genomic_DNA"/>
</dbReference>
<protein>
    <submittedName>
        <fullName evidence="3">Transporter substrate-binding domain-containing protein</fullName>
    </submittedName>
</protein>
<evidence type="ECO:0000256" key="1">
    <source>
        <dbReference type="ARBA" id="ARBA00022729"/>
    </source>
</evidence>
<keyword evidence="1" id="KW-0732">Signal</keyword>
<gene>
    <name evidence="3" type="ORF">PQU95_14795</name>
</gene>
<organism evidence="3 4">
    <name type="scientific">Vogesella aquatica</name>
    <dbReference type="NCBI Taxonomy" id="2984206"/>
    <lineage>
        <taxon>Bacteria</taxon>
        <taxon>Pseudomonadati</taxon>
        <taxon>Pseudomonadota</taxon>
        <taxon>Betaproteobacteria</taxon>
        <taxon>Neisseriales</taxon>
        <taxon>Chromobacteriaceae</taxon>
        <taxon>Vogesella</taxon>
    </lineage>
</organism>
<dbReference type="InterPro" id="IPR001638">
    <property type="entry name" value="Solute-binding_3/MltF_N"/>
</dbReference>
<dbReference type="Proteomes" id="UP001219956">
    <property type="component" value="Unassembled WGS sequence"/>
</dbReference>
<sequence>MIPQLEGGIELDIIRAALKSQQYEMKPVFLSQKRLPQALADRKIDAVATIVPESGAKGAYSDVYISYEDKAISLTQRRLEIHRIADLAGYSISAFPLAGQYLGTEFAAMAAKHPDYHETGNQIDQNRLLYRGSIDVVVADYRIFNYMNKRMQTDFGETPLPVSYHDIFIKLPYRVLFRQPALRDAFNQGLRHIQQNGEYQRILKRYS</sequence>
<reference evidence="3 4" key="1">
    <citation type="submission" date="2023-01" db="EMBL/GenBank/DDBJ databases">
        <title>Novel species of the genus Vogesella isolated from rivers.</title>
        <authorList>
            <person name="Lu H."/>
        </authorList>
    </citation>
    <scope>NUCLEOTIDE SEQUENCE [LARGE SCALE GENOMIC DNA]</scope>
    <source>
        <strain evidence="3 4">DC21W</strain>
    </source>
</reference>
<dbReference type="SUPFAM" id="SSF53850">
    <property type="entry name" value="Periplasmic binding protein-like II"/>
    <property type="match status" value="1"/>
</dbReference>
<dbReference type="PANTHER" id="PTHR35936">
    <property type="entry name" value="MEMBRANE-BOUND LYTIC MUREIN TRANSGLYCOSYLASE F"/>
    <property type="match status" value="1"/>
</dbReference>
<dbReference type="Pfam" id="PF00497">
    <property type="entry name" value="SBP_bac_3"/>
    <property type="match status" value="1"/>
</dbReference>
<name>A0ABT5J0Y3_9NEIS</name>
<evidence type="ECO:0000313" key="4">
    <source>
        <dbReference type="Proteomes" id="UP001219956"/>
    </source>
</evidence>
<feature type="domain" description="Solute-binding protein family 3/N-terminal" evidence="2">
    <location>
        <begin position="8"/>
        <end position="206"/>
    </location>
</feature>
<evidence type="ECO:0000259" key="2">
    <source>
        <dbReference type="Pfam" id="PF00497"/>
    </source>
</evidence>
<keyword evidence="4" id="KW-1185">Reference proteome</keyword>